<feature type="domain" description="Helix-hairpin-helix DNA-binding motif class 1" evidence="7">
    <location>
        <begin position="72"/>
        <end position="91"/>
    </location>
</feature>
<protein>
    <recommendedName>
        <fullName evidence="6">Holliday junction branch migration complex subunit RuvA</fullName>
    </recommendedName>
</protein>
<comment type="domain">
    <text evidence="6">Has three domains with a flexible linker between the domains II and III and assumes an 'L' shape. Domain III is highly mobile and contacts RuvB.</text>
</comment>
<evidence type="ECO:0000256" key="3">
    <source>
        <dbReference type="ARBA" id="ARBA00023125"/>
    </source>
</evidence>
<keyword evidence="3 6" id="KW-0238">DNA-binding</keyword>
<dbReference type="InterPro" id="IPR013849">
    <property type="entry name" value="DNA_helicase_Holl-junc_RuvA_I"/>
</dbReference>
<gene>
    <name evidence="6" type="primary">ruvA</name>
    <name evidence="8" type="ORF">A2390_00870</name>
</gene>
<dbReference type="Gene3D" id="1.10.150.20">
    <property type="entry name" value="5' to 3' exonuclease, C-terminal subdomain"/>
    <property type="match status" value="1"/>
</dbReference>
<dbReference type="GO" id="GO:0048476">
    <property type="term" value="C:Holliday junction resolvase complex"/>
    <property type="evidence" value="ECO:0007669"/>
    <property type="project" value="UniProtKB-UniRule"/>
</dbReference>
<name>A0A1G2CLW2_9BACT</name>
<comment type="subunit">
    <text evidence="6">Homotetramer. Forms an RuvA(8)-RuvB(12)-Holliday junction (HJ) complex. HJ DNA is sandwiched between 2 RuvA tetramers; dsDNA enters through RuvA and exits via RuvB. An RuvB hexamer assembles on each DNA strand where it exits the tetramer. Each RuvB hexamer is contacted by two RuvA subunits (via domain III) on 2 adjacent RuvB subunits; this complex drives branch migration. In the full resolvosome a probable DNA-RuvA(4)-RuvB(12)-RuvC(2) complex forms which resolves the HJ.</text>
</comment>
<feature type="region of interest" description="Domain III" evidence="6">
    <location>
        <begin position="148"/>
        <end position="191"/>
    </location>
</feature>
<comment type="similarity">
    <text evidence="6">Belongs to the RuvA family.</text>
</comment>
<keyword evidence="8" id="KW-0067">ATP-binding</keyword>
<evidence type="ECO:0000256" key="2">
    <source>
        <dbReference type="ARBA" id="ARBA00022763"/>
    </source>
</evidence>
<dbReference type="Proteomes" id="UP000178599">
    <property type="component" value="Unassembled WGS sequence"/>
</dbReference>
<dbReference type="Pfam" id="PF01330">
    <property type="entry name" value="RuvA_N"/>
    <property type="match status" value="1"/>
</dbReference>
<dbReference type="InterPro" id="IPR011114">
    <property type="entry name" value="RuvA_C"/>
</dbReference>
<dbReference type="AlphaFoldDB" id="A0A1G2CLW2"/>
<keyword evidence="2 6" id="KW-0227">DNA damage</keyword>
<dbReference type="EMBL" id="MHLE01000038">
    <property type="protein sequence ID" value="OGZ02227.1"/>
    <property type="molecule type" value="Genomic_DNA"/>
</dbReference>
<dbReference type="GO" id="GO:0006310">
    <property type="term" value="P:DNA recombination"/>
    <property type="evidence" value="ECO:0007669"/>
    <property type="project" value="UniProtKB-UniRule"/>
</dbReference>
<dbReference type="CDD" id="cd14332">
    <property type="entry name" value="UBA_RuvA_C"/>
    <property type="match status" value="1"/>
</dbReference>
<keyword evidence="8" id="KW-0547">Nucleotide-binding</keyword>
<organism evidence="8 9">
    <name type="scientific">Candidatus Liptonbacteria bacterium RIFOXYB1_FULL_36_10</name>
    <dbReference type="NCBI Taxonomy" id="1798654"/>
    <lineage>
        <taxon>Bacteria</taxon>
        <taxon>Candidatus Liptoniibacteriota</taxon>
    </lineage>
</organism>
<feature type="domain" description="Helix-hairpin-helix DNA-binding motif class 1" evidence="7">
    <location>
        <begin position="107"/>
        <end position="126"/>
    </location>
</feature>
<dbReference type="NCBIfam" id="TIGR00084">
    <property type="entry name" value="ruvA"/>
    <property type="match status" value="1"/>
</dbReference>
<dbReference type="SUPFAM" id="SSF47781">
    <property type="entry name" value="RuvA domain 2-like"/>
    <property type="match status" value="1"/>
</dbReference>
<evidence type="ECO:0000256" key="6">
    <source>
        <dbReference type="HAMAP-Rule" id="MF_00031"/>
    </source>
</evidence>
<dbReference type="InterPro" id="IPR003583">
    <property type="entry name" value="Hlx-hairpin-Hlx_DNA-bd_motif"/>
</dbReference>
<dbReference type="SUPFAM" id="SSF50249">
    <property type="entry name" value="Nucleic acid-binding proteins"/>
    <property type="match status" value="1"/>
</dbReference>
<evidence type="ECO:0000259" key="7">
    <source>
        <dbReference type="SMART" id="SM00278"/>
    </source>
</evidence>
<dbReference type="GO" id="GO:0009379">
    <property type="term" value="C:Holliday junction helicase complex"/>
    <property type="evidence" value="ECO:0007669"/>
    <property type="project" value="InterPro"/>
</dbReference>
<dbReference type="GO" id="GO:0006281">
    <property type="term" value="P:DNA repair"/>
    <property type="evidence" value="ECO:0007669"/>
    <property type="project" value="UniProtKB-UniRule"/>
</dbReference>
<dbReference type="InterPro" id="IPR012340">
    <property type="entry name" value="NA-bd_OB-fold"/>
</dbReference>
<evidence type="ECO:0000313" key="8">
    <source>
        <dbReference type="EMBL" id="OGZ02227.1"/>
    </source>
</evidence>
<dbReference type="SMART" id="SM00278">
    <property type="entry name" value="HhH1"/>
    <property type="match status" value="2"/>
</dbReference>
<dbReference type="Pfam" id="PF14520">
    <property type="entry name" value="HHH_5"/>
    <property type="match status" value="1"/>
</dbReference>
<dbReference type="GO" id="GO:0009378">
    <property type="term" value="F:four-way junction helicase activity"/>
    <property type="evidence" value="ECO:0007669"/>
    <property type="project" value="InterPro"/>
</dbReference>
<accession>A0A1G2CLW2</accession>
<keyword evidence="8" id="KW-0378">Hydrolase</keyword>
<dbReference type="InterPro" id="IPR000085">
    <property type="entry name" value="RuvA"/>
</dbReference>
<dbReference type="SUPFAM" id="SSF46929">
    <property type="entry name" value="DNA helicase RuvA subunit, C-terminal domain"/>
    <property type="match status" value="1"/>
</dbReference>
<evidence type="ECO:0000256" key="4">
    <source>
        <dbReference type="ARBA" id="ARBA00023172"/>
    </source>
</evidence>
<keyword evidence="8" id="KW-0347">Helicase</keyword>
<dbReference type="GO" id="GO:0000400">
    <property type="term" value="F:four-way junction DNA binding"/>
    <property type="evidence" value="ECO:0007669"/>
    <property type="project" value="UniProtKB-UniRule"/>
</dbReference>
<evidence type="ECO:0000313" key="9">
    <source>
        <dbReference type="Proteomes" id="UP000178599"/>
    </source>
</evidence>
<evidence type="ECO:0000256" key="5">
    <source>
        <dbReference type="ARBA" id="ARBA00023204"/>
    </source>
</evidence>
<dbReference type="InterPro" id="IPR036267">
    <property type="entry name" value="RuvA_C_sf"/>
</dbReference>
<comment type="caution">
    <text evidence="6">Lacks conserved residue(s) required for the propagation of feature annotation.</text>
</comment>
<comment type="function">
    <text evidence="6">The RuvA-RuvB-RuvC complex processes Holliday junction (HJ) DNA during genetic recombination and DNA repair, while the RuvA-RuvB complex plays an important role in the rescue of blocked DNA replication forks via replication fork reversal (RFR). RuvA specifically binds to HJ cruciform DNA, conferring on it an open structure. The RuvB hexamer acts as an ATP-dependent pump, pulling dsDNA into and through the RuvAB complex. HJ branch migration allows RuvC to scan DNA until it finds its consensus sequence, where it cleaves and resolves the cruciform DNA.</text>
</comment>
<proteinExistence type="inferred from homology"/>
<keyword evidence="4 6" id="KW-0233">DNA recombination</keyword>
<comment type="caution">
    <text evidence="8">The sequence shown here is derived from an EMBL/GenBank/DDBJ whole genome shotgun (WGS) entry which is preliminary data.</text>
</comment>
<dbReference type="Gene3D" id="1.10.8.10">
    <property type="entry name" value="DNA helicase RuvA subunit, C-terminal domain"/>
    <property type="match status" value="1"/>
</dbReference>
<dbReference type="HAMAP" id="MF_00031">
    <property type="entry name" value="DNA_HJ_migration_RuvA"/>
    <property type="match status" value="1"/>
</dbReference>
<sequence>MFYYIKGKVEGKEPGFCVVDAGGIGYKIFTSENSKKEARSGEEVKFFCHLSVKEDSLDLYGFISIFELEVFEKLLTVSGIGPKTALAMLNISTVENLVSAINEGRPELLTRVSGIGKKTAERAILELKGKIIVKGAMEGVKKMESDASIEEALMSLGYNRSQVKEAISELDPKIKEFESRLKEALKNIAKK</sequence>
<dbReference type="GO" id="GO:0005737">
    <property type="term" value="C:cytoplasm"/>
    <property type="evidence" value="ECO:0007669"/>
    <property type="project" value="UniProtKB-SubCell"/>
</dbReference>
<comment type="subcellular location">
    <subcellularLocation>
        <location evidence="6">Cytoplasm</location>
    </subcellularLocation>
</comment>
<reference evidence="8 9" key="1">
    <citation type="journal article" date="2016" name="Nat. Commun.">
        <title>Thousands of microbial genomes shed light on interconnected biogeochemical processes in an aquifer system.</title>
        <authorList>
            <person name="Anantharaman K."/>
            <person name="Brown C.T."/>
            <person name="Hug L.A."/>
            <person name="Sharon I."/>
            <person name="Castelle C.J."/>
            <person name="Probst A.J."/>
            <person name="Thomas B.C."/>
            <person name="Singh A."/>
            <person name="Wilkins M.J."/>
            <person name="Karaoz U."/>
            <person name="Brodie E.L."/>
            <person name="Williams K.H."/>
            <person name="Hubbard S.S."/>
            <person name="Banfield J.F."/>
        </authorList>
    </citation>
    <scope>NUCLEOTIDE SEQUENCE [LARGE SCALE GENOMIC DNA]</scope>
</reference>
<dbReference type="InterPro" id="IPR010994">
    <property type="entry name" value="RuvA_2-like"/>
</dbReference>
<keyword evidence="5 6" id="KW-0234">DNA repair</keyword>
<dbReference type="GO" id="GO:0005524">
    <property type="term" value="F:ATP binding"/>
    <property type="evidence" value="ECO:0007669"/>
    <property type="project" value="InterPro"/>
</dbReference>
<dbReference type="Gene3D" id="2.40.50.140">
    <property type="entry name" value="Nucleic acid-binding proteins"/>
    <property type="match status" value="1"/>
</dbReference>
<dbReference type="Pfam" id="PF07499">
    <property type="entry name" value="RuvA_C"/>
    <property type="match status" value="1"/>
</dbReference>
<evidence type="ECO:0000256" key="1">
    <source>
        <dbReference type="ARBA" id="ARBA00022490"/>
    </source>
</evidence>
<keyword evidence="1 6" id="KW-0963">Cytoplasm</keyword>